<sequence length="655" mass="66002">MVLAGIGGAGAYAAPPSPPPTGYVAQATPTVTATLVGTTRLDFGGMAGGGSAVSGSTKLPATIPASRMPHTPDVGDKASATTAKHASVSRVGMKANPINPTVAGQPVAGATANLSASVAGLNAFDQGITHPVYDSSGHPLSLPGVDIEPPDQGVCAGNGYVMEINNVVARVFSANLTGGTKAAPIESLFKTPEVFGAAGDGSFSIQGDPRCFYDAQSGRWFASQLWLDENDATGYGWAGTFVAVSTSGDPNGTWNDYFVPDAYNATGTSTCNNLPPTDPSANPCLGDQPLLGVDGASVQISTNEYSVFRSNPAAQAGLYFLSKAAMVAGAKSVSTLFSAVGATVAAPGAGPWYSLTPAQAPDGRYSTANGGTSYALSALDFVNAGDNRIAEWAYTNTSAVDHGGSVKIFETTLSSGQYAAPPLPTVAQKTGSVPLALVWNRLNGAKKNSPLPEGGIATNDDRMGSVTVDPSTGALLGALNTGVNQPRTGSTALVQGGIAYFVTTPVWGATGLVPGSVTTGYIAPAGANAVYPGVAVAASGAGVIGYTLTGSAYYPSQAYTVIRSGDQVGSVVHVARSGVGPQDGFSEYQDIGTGLYSPRWGDYGAAVAHGSTITFAGEMIGQSCTSTQFASDFTCGGTRDLFANWGTGVSTLSVP</sequence>
<dbReference type="EMBL" id="JTDK01000001">
    <property type="protein sequence ID" value="KHK99916.1"/>
    <property type="molecule type" value="Genomic_DNA"/>
</dbReference>
<evidence type="ECO:0000313" key="2">
    <source>
        <dbReference type="Proteomes" id="UP000031030"/>
    </source>
</evidence>
<evidence type="ECO:0000313" key="1">
    <source>
        <dbReference type="EMBL" id="KHK99916.1"/>
    </source>
</evidence>
<dbReference type="AlphaFoldDB" id="A0A0B2AE56"/>
<keyword evidence="2" id="KW-1185">Reference proteome</keyword>
<comment type="caution">
    <text evidence="1">The sequence shown here is derived from an EMBL/GenBank/DDBJ whole genome shotgun (WGS) entry which is preliminary data.</text>
</comment>
<reference evidence="1 2" key="1">
    <citation type="submission" date="2014-11" db="EMBL/GenBank/DDBJ databases">
        <title>Genome sequence of Microbacterium mangrovi MUSC 115(T).</title>
        <authorList>
            <person name="Lee L.-H."/>
        </authorList>
    </citation>
    <scope>NUCLEOTIDE SEQUENCE [LARGE SCALE GENOMIC DNA]</scope>
    <source>
        <strain evidence="1 2">MUSC 115</strain>
    </source>
</reference>
<protein>
    <submittedName>
        <fullName evidence="1">Uncharacterized protein</fullName>
    </submittedName>
</protein>
<organism evidence="1 2">
    <name type="scientific">Microbacterium mangrovi</name>
    <dbReference type="NCBI Taxonomy" id="1348253"/>
    <lineage>
        <taxon>Bacteria</taxon>
        <taxon>Bacillati</taxon>
        <taxon>Actinomycetota</taxon>
        <taxon>Actinomycetes</taxon>
        <taxon>Micrococcales</taxon>
        <taxon>Microbacteriaceae</taxon>
        <taxon>Microbacterium</taxon>
    </lineage>
</organism>
<dbReference type="STRING" id="1348253.LK09_00880"/>
<dbReference type="Proteomes" id="UP000031030">
    <property type="component" value="Unassembled WGS sequence"/>
</dbReference>
<accession>A0A0B2AE56</accession>
<proteinExistence type="predicted"/>
<gene>
    <name evidence="1" type="ORF">LK09_00880</name>
</gene>
<name>A0A0B2AE56_9MICO</name>